<dbReference type="SMART" id="SM00491">
    <property type="entry name" value="HELICc2"/>
    <property type="match status" value="1"/>
</dbReference>
<feature type="domain" description="Helicase ATP-binding" evidence="5">
    <location>
        <begin position="30"/>
        <end position="305"/>
    </location>
</feature>
<evidence type="ECO:0000313" key="6">
    <source>
        <dbReference type="EMBL" id="TWI59176.1"/>
    </source>
</evidence>
<comment type="caution">
    <text evidence="6">The sequence shown here is derived from an EMBL/GenBank/DDBJ whole genome shotgun (WGS) entry which is preliminary data.</text>
</comment>
<reference evidence="6 7" key="1">
    <citation type="journal article" date="2015" name="Stand. Genomic Sci.">
        <title>Genomic Encyclopedia of Bacterial and Archaeal Type Strains, Phase III: the genomes of soil and plant-associated and newly described type strains.</title>
        <authorList>
            <person name="Whitman W.B."/>
            <person name="Woyke T."/>
            <person name="Klenk H.P."/>
            <person name="Zhou Y."/>
            <person name="Lilburn T.G."/>
            <person name="Beck B.J."/>
            <person name="De Vos P."/>
            <person name="Vandamme P."/>
            <person name="Eisen J.A."/>
            <person name="Garrity G."/>
            <person name="Hugenholtz P."/>
            <person name="Kyrpides N.C."/>
        </authorList>
    </citation>
    <scope>NUCLEOTIDE SEQUENCE [LARGE SCALE GENOMIC DNA]</scope>
    <source>
        <strain evidence="6 7">CGMCC 1.10116</strain>
    </source>
</reference>
<dbReference type="AlphaFoldDB" id="A0A562QSW2"/>
<dbReference type="EMBL" id="VLKZ01000002">
    <property type="protein sequence ID" value="TWI59176.1"/>
    <property type="molecule type" value="Genomic_DNA"/>
</dbReference>
<name>A0A562QSW2_9BACI</name>
<dbReference type="PANTHER" id="PTHR11472:SF57">
    <property type="entry name" value="ATP-DEPENDENT HELICASE YPVA-RELATED"/>
    <property type="match status" value="1"/>
</dbReference>
<keyword evidence="7" id="KW-1185">Reference proteome</keyword>
<dbReference type="InterPro" id="IPR027417">
    <property type="entry name" value="P-loop_NTPase"/>
</dbReference>
<dbReference type="GO" id="GO:0005524">
    <property type="term" value="F:ATP binding"/>
    <property type="evidence" value="ECO:0007669"/>
    <property type="project" value="UniProtKB-KW"/>
</dbReference>
<dbReference type="GO" id="GO:0003678">
    <property type="term" value="F:DNA helicase activity"/>
    <property type="evidence" value="ECO:0007669"/>
    <property type="project" value="TreeGrafter"/>
</dbReference>
<organism evidence="6 7">
    <name type="scientific">Halalkalibacter nanhaiisediminis</name>
    <dbReference type="NCBI Taxonomy" id="688079"/>
    <lineage>
        <taxon>Bacteria</taxon>
        <taxon>Bacillati</taxon>
        <taxon>Bacillota</taxon>
        <taxon>Bacilli</taxon>
        <taxon>Bacillales</taxon>
        <taxon>Bacillaceae</taxon>
        <taxon>Halalkalibacter</taxon>
    </lineage>
</organism>
<dbReference type="InterPro" id="IPR006555">
    <property type="entry name" value="ATP-dep_Helicase_C"/>
</dbReference>
<dbReference type="Pfam" id="PF13307">
    <property type="entry name" value="Helicase_C_2"/>
    <property type="match status" value="1"/>
</dbReference>
<dbReference type="Proteomes" id="UP000315711">
    <property type="component" value="Unassembled WGS sequence"/>
</dbReference>
<dbReference type="RefSeq" id="WP_144449253.1">
    <property type="nucleotide sequence ID" value="NZ_VLKZ01000002.1"/>
</dbReference>
<sequence length="658" mass="76562">MKTFNRLPFSYDPNQSFFEQLNEWIGDVFYDILPEAGLELRDEQIFMAFQMEKAFIEKKIMFAEAGVGTGKTIVYLLYALCYARFMRKPAIIACADESLIEQLVKKDGDIAKLSRLLNLSIDARLAKSKDQYLCLQKLDLERSHGQYDEQYDEIYQGLPAFVNANQTMQTFHHYGDRKEYPDLNDEAWNKIGWDNFQDCFVCDKRHRCGQTLSREYYRQSTDLIICSHDFYMEHVWTYESRKREGQLPLLPEASTVIFDEGHLLEVAAQKALTYKWRHDVLEDLLTRLLENDVREEFAVLVEDLISQSMHVARVIGQHAKTVEGSDRKEIEMSKPLLSEVERLVALIAKLEDEMVFESEMYTIDAYQLKIVEEHLDMIHHALNIFVKQQNVISWVQEDEHGVTLVIMPRLVEEVLRERVFSKKLPFIFSSATLSTNASFQYIADSLGIEDYLSFSVESPFDYKEQMELFAPVLSKEQTFTDKLNHVKSLLKETDGKALLLFTSDQEIVTFKKVVEQDEELQKWSMHFEGDKEISQLISSFQTDIDSVLCATSLWEGLDIPGESLSNVIMWSLPYPPKDPVFNAKRKAAENPFWEVDVPYMLLRLRQGIGRLIRTHEDKGIVTILDEHLYDNEVLLSAFEAVLPKEVQMQNQKRDRLTQ</sequence>
<comment type="similarity">
    <text evidence="4">Belongs to the helicase family. DinG subfamily.</text>
</comment>
<dbReference type="SUPFAM" id="SSF52540">
    <property type="entry name" value="P-loop containing nucleoside triphosphate hydrolases"/>
    <property type="match status" value="1"/>
</dbReference>
<evidence type="ECO:0000256" key="4">
    <source>
        <dbReference type="ARBA" id="ARBA00038058"/>
    </source>
</evidence>
<evidence type="ECO:0000256" key="3">
    <source>
        <dbReference type="ARBA" id="ARBA00022840"/>
    </source>
</evidence>
<evidence type="ECO:0000259" key="5">
    <source>
        <dbReference type="PROSITE" id="PS51193"/>
    </source>
</evidence>
<dbReference type="GO" id="GO:0016818">
    <property type="term" value="F:hydrolase activity, acting on acid anhydrides, in phosphorus-containing anhydrides"/>
    <property type="evidence" value="ECO:0007669"/>
    <property type="project" value="InterPro"/>
</dbReference>
<keyword evidence="3" id="KW-0067">ATP-binding</keyword>
<dbReference type="OrthoDB" id="9803913at2"/>
<dbReference type="GO" id="GO:0003676">
    <property type="term" value="F:nucleic acid binding"/>
    <property type="evidence" value="ECO:0007669"/>
    <property type="project" value="InterPro"/>
</dbReference>
<dbReference type="GO" id="GO:0006139">
    <property type="term" value="P:nucleobase-containing compound metabolic process"/>
    <property type="evidence" value="ECO:0007669"/>
    <property type="project" value="InterPro"/>
</dbReference>
<dbReference type="InterPro" id="IPR014013">
    <property type="entry name" value="Helic_SF1/SF2_ATP-bd_DinG/Rad3"/>
</dbReference>
<keyword evidence="2" id="KW-0378">Hydrolase</keyword>
<keyword evidence="1" id="KW-0547">Nucleotide-binding</keyword>
<evidence type="ECO:0000256" key="2">
    <source>
        <dbReference type="ARBA" id="ARBA00022801"/>
    </source>
</evidence>
<protein>
    <submittedName>
        <fullName evidence="6">ATP-dependent DNA helicase DinG</fullName>
    </submittedName>
</protein>
<dbReference type="PANTHER" id="PTHR11472">
    <property type="entry name" value="DNA REPAIR DEAD HELICASE RAD3/XP-D SUBFAMILY MEMBER"/>
    <property type="match status" value="1"/>
</dbReference>
<evidence type="ECO:0000256" key="1">
    <source>
        <dbReference type="ARBA" id="ARBA00022741"/>
    </source>
</evidence>
<gene>
    <name evidence="6" type="ORF">IQ10_00889</name>
</gene>
<keyword evidence="6" id="KW-0347">Helicase</keyword>
<dbReference type="Gene3D" id="3.40.50.300">
    <property type="entry name" value="P-loop containing nucleotide triphosphate hydrolases"/>
    <property type="match status" value="2"/>
</dbReference>
<dbReference type="PROSITE" id="PS51193">
    <property type="entry name" value="HELICASE_ATP_BIND_2"/>
    <property type="match status" value="1"/>
</dbReference>
<accession>A0A562QSW2</accession>
<evidence type="ECO:0000313" key="7">
    <source>
        <dbReference type="Proteomes" id="UP000315711"/>
    </source>
</evidence>
<dbReference type="InterPro" id="IPR045028">
    <property type="entry name" value="DinG/Rad3-like"/>
</dbReference>
<proteinExistence type="inferred from homology"/>